<evidence type="ECO:0000313" key="3">
    <source>
        <dbReference type="Proteomes" id="UP000006643"/>
    </source>
</evidence>
<dbReference type="AlphaFoldDB" id="D0NS62"/>
<dbReference type="RefSeq" id="XP_002898053.1">
    <property type="nucleotide sequence ID" value="XM_002898007.1"/>
</dbReference>
<feature type="region of interest" description="Disordered" evidence="1">
    <location>
        <begin position="1"/>
        <end position="33"/>
    </location>
</feature>
<dbReference type="HOGENOM" id="CLU_1191917_0_0_1"/>
<dbReference type="KEGG" id="pif:PITG_15804"/>
<sequence>MQGQVKDSQAHAHGQASPLRKPGITGRLDESRRSIDFLRVREDELMTFGRASSCLQLPHSSVSIASTRRPIGKQASNEAIGRQLPYSDLPEATQPKPPSATPTTTHPLQPLLDMRELMELKAHTLHVYSLSPNCFFITAGFQTRGTEIFGGWRSEQNGVENAAAPDDTDWDPRENTTDVEEAKSESDDPSDYRVDFEVFDSNDFMEGLRRDRLFKQPIQTM</sequence>
<evidence type="ECO:0000313" key="2">
    <source>
        <dbReference type="EMBL" id="EEY63466.1"/>
    </source>
</evidence>
<gene>
    <name evidence="2" type="ORF">PITG_15804</name>
</gene>
<dbReference type="OrthoDB" id="145525at2759"/>
<keyword evidence="3" id="KW-1185">Reference proteome</keyword>
<dbReference type="VEuPathDB" id="FungiDB:PITG_15804"/>
<dbReference type="GeneID" id="9475609"/>
<name>D0NS62_PHYIT</name>
<organism evidence="2 3">
    <name type="scientific">Phytophthora infestans (strain T30-4)</name>
    <name type="common">Potato late blight agent</name>
    <dbReference type="NCBI Taxonomy" id="403677"/>
    <lineage>
        <taxon>Eukaryota</taxon>
        <taxon>Sar</taxon>
        <taxon>Stramenopiles</taxon>
        <taxon>Oomycota</taxon>
        <taxon>Peronosporomycetes</taxon>
        <taxon>Peronosporales</taxon>
        <taxon>Peronosporaceae</taxon>
        <taxon>Phytophthora</taxon>
    </lineage>
</organism>
<proteinExistence type="predicted"/>
<dbReference type="InParanoid" id="D0NS62"/>
<feature type="region of interest" description="Disordered" evidence="1">
    <location>
        <begin position="66"/>
        <end position="106"/>
    </location>
</feature>
<dbReference type="EMBL" id="DS028156">
    <property type="protein sequence ID" value="EEY63466.1"/>
    <property type="molecule type" value="Genomic_DNA"/>
</dbReference>
<reference evidence="3" key="1">
    <citation type="journal article" date="2009" name="Nature">
        <title>Genome sequence and analysis of the Irish potato famine pathogen Phytophthora infestans.</title>
        <authorList>
            <consortium name="The Broad Institute Genome Sequencing Platform"/>
            <person name="Haas B.J."/>
            <person name="Kamoun S."/>
            <person name="Zody M.C."/>
            <person name="Jiang R.H."/>
            <person name="Handsaker R.E."/>
            <person name="Cano L.M."/>
            <person name="Grabherr M."/>
            <person name="Kodira C.D."/>
            <person name="Raffaele S."/>
            <person name="Torto-Alalibo T."/>
            <person name="Bozkurt T.O."/>
            <person name="Ah-Fong A.M."/>
            <person name="Alvarado L."/>
            <person name="Anderson V.L."/>
            <person name="Armstrong M.R."/>
            <person name="Avrova A."/>
            <person name="Baxter L."/>
            <person name="Beynon J."/>
            <person name="Boevink P.C."/>
            <person name="Bollmann S.R."/>
            <person name="Bos J.I."/>
            <person name="Bulone V."/>
            <person name="Cai G."/>
            <person name="Cakir C."/>
            <person name="Carrington J.C."/>
            <person name="Chawner M."/>
            <person name="Conti L."/>
            <person name="Costanzo S."/>
            <person name="Ewan R."/>
            <person name="Fahlgren N."/>
            <person name="Fischbach M.A."/>
            <person name="Fugelstad J."/>
            <person name="Gilroy E.M."/>
            <person name="Gnerre S."/>
            <person name="Green P.J."/>
            <person name="Grenville-Briggs L.J."/>
            <person name="Griffith J."/>
            <person name="Grunwald N.J."/>
            <person name="Horn K."/>
            <person name="Horner N.R."/>
            <person name="Hu C.H."/>
            <person name="Huitema E."/>
            <person name="Jeong D.H."/>
            <person name="Jones A.M."/>
            <person name="Jones J.D."/>
            <person name="Jones R.W."/>
            <person name="Karlsson E.K."/>
            <person name="Kunjeti S.G."/>
            <person name="Lamour K."/>
            <person name="Liu Z."/>
            <person name="Ma L."/>
            <person name="Maclean D."/>
            <person name="Chibucos M.C."/>
            <person name="McDonald H."/>
            <person name="McWalters J."/>
            <person name="Meijer H.J."/>
            <person name="Morgan W."/>
            <person name="Morris P.F."/>
            <person name="Munro C.A."/>
            <person name="O'Neill K."/>
            <person name="Ospina-Giraldo M."/>
            <person name="Pinzon A."/>
            <person name="Pritchard L."/>
            <person name="Ramsahoye B."/>
            <person name="Ren Q."/>
            <person name="Restrepo S."/>
            <person name="Roy S."/>
            <person name="Sadanandom A."/>
            <person name="Savidor A."/>
            <person name="Schornack S."/>
            <person name="Schwartz D.C."/>
            <person name="Schumann U.D."/>
            <person name="Schwessinger B."/>
            <person name="Seyer L."/>
            <person name="Sharpe T."/>
            <person name="Silvar C."/>
            <person name="Song J."/>
            <person name="Studholme D.J."/>
            <person name="Sykes S."/>
            <person name="Thines M."/>
            <person name="van de Vondervoort P.J."/>
            <person name="Phuntumart V."/>
            <person name="Wawra S."/>
            <person name="Weide R."/>
            <person name="Win J."/>
            <person name="Young C."/>
            <person name="Zhou S."/>
            <person name="Fry W."/>
            <person name="Meyers B.C."/>
            <person name="van West P."/>
            <person name="Ristaino J."/>
            <person name="Govers F."/>
            <person name="Birch P.R."/>
            <person name="Whisson S.C."/>
            <person name="Judelson H.S."/>
            <person name="Nusbaum C."/>
        </authorList>
    </citation>
    <scope>NUCLEOTIDE SEQUENCE [LARGE SCALE GENOMIC DNA]</scope>
    <source>
        <strain evidence="3">T30-4</strain>
    </source>
</reference>
<evidence type="ECO:0000256" key="1">
    <source>
        <dbReference type="SAM" id="MobiDB-lite"/>
    </source>
</evidence>
<dbReference type="Proteomes" id="UP000006643">
    <property type="component" value="Unassembled WGS sequence"/>
</dbReference>
<protein>
    <submittedName>
        <fullName evidence="2">Uncharacterized protein</fullName>
    </submittedName>
</protein>
<feature type="compositionally biased region" description="Basic and acidic residues" evidence="1">
    <location>
        <begin position="170"/>
        <end position="193"/>
    </location>
</feature>
<feature type="region of interest" description="Disordered" evidence="1">
    <location>
        <begin position="154"/>
        <end position="193"/>
    </location>
</feature>
<accession>D0NS62</accession>